<name>A0A5B6W7E7_9ROSI</name>
<feature type="domain" description="Retrotransposon gag" evidence="1">
    <location>
        <begin position="139"/>
        <end position="214"/>
    </location>
</feature>
<evidence type="ECO:0000313" key="3">
    <source>
        <dbReference type="Proteomes" id="UP000325315"/>
    </source>
</evidence>
<evidence type="ECO:0000313" key="2">
    <source>
        <dbReference type="EMBL" id="KAA3477580.1"/>
    </source>
</evidence>
<keyword evidence="3" id="KW-1185">Reference proteome</keyword>
<gene>
    <name evidence="2" type="ORF">EPI10_011459</name>
</gene>
<reference evidence="3" key="1">
    <citation type="journal article" date="2019" name="Plant Biotechnol. J.">
        <title>Genome sequencing of the Australian wild diploid species Gossypium australe highlights disease resistance and delayed gland morphogenesis.</title>
        <authorList>
            <person name="Cai Y."/>
            <person name="Cai X."/>
            <person name="Wang Q."/>
            <person name="Wang P."/>
            <person name="Zhang Y."/>
            <person name="Cai C."/>
            <person name="Xu Y."/>
            <person name="Wang K."/>
            <person name="Zhou Z."/>
            <person name="Wang C."/>
            <person name="Geng S."/>
            <person name="Li B."/>
            <person name="Dong Q."/>
            <person name="Hou Y."/>
            <person name="Wang H."/>
            <person name="Ai P."/>
            <person name="Liu Z."/>
            <person name="Yi F."/>
            <person name="Sun M."/>
            <person name="An G."/>
            <person name="Cheng J."/>
            <person name="Zhang Y."/>
            <person name="Shi Q."/>
            <person name="Xie Y."/>
            <person name="Shi X."/>
            <person name="Chang Y."/>
            <person name="Huang F."/>
            <person name="Chen Y."/>
            <person name="Hong S."/>
            <person name="Mi L."/>
            <person name="Sun Q."/>
            <person name="Zhang L."/>
            <person name="Zhou B."/>
            <person name="Peng R."/>
            <person name="Zhang X."/>
            <person name="Liu F."/>
        </authorList>
    </citation>
    <scope>NUCLEOTIDE SEQUENCE [LARGE SCALE GENOMIC DNA]</scope>
    <source>
        <strain evidence="3">cv. PA1801</strain>
    </source>
</reference>
<organism evidence="2 3">
    <name type="scientific">Gossypium australe</name>
    <dbReference type="NCBI Taxonomy" id="47621"/>
    <lineage>
        <taxon>Eukaryota</taxon>
        <taxon>Viridiplantae</taxon>
        <taxon>Streptophyta</taxon>
        <taxon>Embryophyta</taxon>
        <taxon>Tracheophyta</taxon>
        <taxon>Spermatophyta</taxon>
        <taxon>Magnoliopsida</taxon>
        <taxon>eudicotyledons</taxon>
        <taxon>Gunneridae</taxon>
        <taxon>Pentapetalae</taxon>
        <taxon>rosids</taxon>
        <taxon>malvids</taxon>
        <taxon>Malvales</taxon>
        <taxon>Malvaceae</taxon>
        <taxon>Malvoideae</taxon>
        <taxon>Gossypium</taxon>
    </lineage>
</organism>
<dbReference type="InterPro" id="IPR005162">
    <property type="entry name" value="Retrotrans_gag_dom"/>
</dbReference>
<accession>A0A5B6W7E7</accession>
<dbReference type="Pfam" id="PF03732">
    <property type="entry name" value="Retrotrans_gag"/>
    <property type="match status" value="1"/>
</dbReference>
<dbReference type="EMBL" id="SMMG02000004">
    <property type="protein sequence ID" value="KAA3477580.1"/>
    <property type="molecule type" value="Genomic_DNA"/>
</dbReference>
<sequence>MYEASKVLNEVVVMAIEICQVAAANDVASNAPAPAQETVPVQSGLETRGQGEEAREAFLQIMSNWYTEYVQANPNAQPPPPLLYLSQFQWLFKKQGAEEFRSTIDDDPERAEFWLENSLTVFDELSCTPEESLKYDKTLTSVVPKERVTWDFFLEEFRKKYISQRFVDQKRKEFLELKQGKMIVAEYEREFVRLSKYAQECVSTEAILCKRFEDRLNEDSDF</sequence>
<dbReference type="Proteomes" id="UP000325315">
    <property type="component" value="Unassembled WGS sequence"/>
</dbReference>
<comment type="caution">
    <text evidence="2">The sequence shown here is derived from an EMBL/GenBank/DDBJ whole genome shotgun (WGS) entry which is preliminary data.</text>
</comment>
<dbReference type="AlphaFoldDB" id="A0A5B6W7E7"/>
<proteinExistence type="predicted"/>
<dbReference type="OrthoDB" id="2272416at2759"/>
<protein>
    <submittedName>
        <fullName evidence="2">Maturase K</fullName>
    </submittedName>
</protein>
<dbReference type="PANTHER" id="PTHR34482">
    <property type="entry name" value="DNA DAMAGE-INDUCIBLE PROTEIN 1-LIKE"/>
    <property type="match status" value="1"/>
</dbReference>
<dbReference type="PANTHER" id="PTHR34482:SF36">
    <property type="entry name" value="RETROTRANSPOSON GAG DOMAIN-CONTAINING PROTEIN"/>
    <property type="match status" value="1"/>
</dbReference>
<evidence type="ECO:0000259" key="1">
    <source>
        <dbReference type="Pfam" id="PF03732"/>
    </source>
</evidence>